<accession>M2UGJ6</accession>
<dbReference type="GO" id="GO:0008270">
    <property type="term" value="F:zinc ion binding"/>
    <property type="evidence" value="ECO:0007669"/>
    <property type="project" value="InterPro"/>
</dbReference>
<keyword evidence="1" id="KW-0479">Metal-binding</keyword>
<reference evidence="6" key="2">
    <citation type="journal article" date="2013" name="PLoS Genet.">
        <title>Comparative genome structure, secondary metabolite, and effector coding capacity across Cochliobolus pathogens.</title>
        <authorList>
            <person name="Condon B.J."/>
            <person name="Leng Y."/>
            <person name="Wu D."/>
            <person name="Bushley K.E."/>
            <person name="Ohm R.A."/>
            <person name="Otillar R."/>
            <person name="Martin J."/>
            <person name="Schackwitz W."/>
            <person name="Grimwood J."/>
            <person name="MohdZainudin N."/>
            <person name="Xue C."/>
            <person name="Wang R."/>
            <person name="Manning V.A."/>
            <person name="Dhillon B."/>
            <person name="Tu Z.J."/>
            <person name="Steffenson B.J."/>
            <person name="Salamov A."/>
            <person name="Sun H."/>
            <person name="Lowry S."/>
            <person name="LaButti K."/>
            <person name="Han J."/>
            <person name="Copeland A."/>
            <person name="Lindquist E."/>
            <person name="Barry K."/>
            <person name="Schmutz J."/>
            <person name="Baker S.E."/>
            <person name="Ciuffetti L.M."/>
            <person name="Grigoriev I.V."/>
            <person name="Zhong S."/>
            <person name="Turgeon B.G."/>
        </authorList>
    </citation>
    <scope>NUCLEOTIDE SEQUENCE [LARGE SCALE GENOMIC DNA]</scope>
    <source>
        <strain evidence="6">C5 / ATCC 48332 / race O</strain>
    </source>
</reference>
<keyword evidence="6" id="KW-1185">Reference proteome</keyword>
<dbReference type="SUPFAM" id="SSF57701">
    <property type="entry name" value="Zn2/Cys6 DNA-binding domain"/>
    <property type="match status" value="1"/>
</dbReference>
<dbReference type="InterPro" id="IPR036864">
    <property type="entry name" value="Zn2-C6_fun-type_DNA-bd_sf"/>
</dbReference>
<dbReference type="PANTHER" id="PTHR47431">
    <property type="entry name" value="ZN(II)2CYS6 TRANSCRIPTION FACTOR (EUROFUNG)-RELATED"/>
    <property type="match status" value="1"/>
</dbReference>
<dbReference type="OrthoDB" id="5367487at2759"/>
<name>M2UGJ6_COCH5</name>
<feature type="region of interest" description="Disordered" evidence="3">
    <location>
        <begin position="189"/>
        <end position="219"/>
    </location>
</feature>
<dbReference type="InterPro" id="IPR001138">
    <property type="entry name" value="Zn2Cys6_DnaBD"/>
</dbReference>
<proteinExistence type="predicted"/>
<dbReference type="PANTHER" id="PTHR47431:SF1">
    <property type="entry name" value="ZN(II)2CYS6 TRANSCRIPTION FACTOR (EUROFUNG)"/>
    <property type="match status" value="1"/>
</dbReference>
<feature type="compositionally biased region" description="Low complexity" evidence="3">
    <location>
        <begin position="207"/>
        <end position="219"/>
    </location>
</feature>
<feature type="region of interest" description="Disordered" evidence="3">
    <location>
        <begin position="101"/>
        <end position="144"/>
    </location>
</feature>
<dbReference type="PROSITE" id="PS50048">
    <property type="entry name" value="ZN2_CY6_FUNGAL_2"/>
    <property type="match status" value="1"/>
</dbReference>
<dbReference type="CDD" id="cd12148">
    <property type="entry name" value="fungal_TF_MHR"/>
    <property type="match status" value="1"/>
</dbReference>
<dbReference type="AlphaFoldDB" id="M2UGJ6"/>
<dbReference type="Pfam" id="PF04082">
    <property type="entry name" value="Fungal_trans"/>
    <property type="match status" value="1"/>
</dbReference>
<sequence>MERLARDSAGDGTYARAPFAPTRANEREGSRGRGDQRDKTSAHKSAPMPPSAMPMSTHATAGQSSFSAAVNDPIWANHQPFSPPDSVASLSPSLGLHLSPTSSIATHSGSVGTSTPPAQTPQSSNGSSAGSNAGLKSSQKASSGDQARASVAVACVQCRSRHLKCDGGAQCSRCRTDNVECTYIKSRRGWKGKRKNKDDNTAPAAPPAAHALPAAEVAASNGRMSSPDYSYNGDVNQLSPLHGLGVRAAAPPVAQLNLDGTARLNRFGHHGPETAVQAFYHFFYNSHPFCLPEPRLLDIFKDRRAPLLEYAVQFIGSSFLPAVPTAMYQEALDRQINTGNYSRDGWSVQAMLLFAIGLHAHNQVPRAAQVFTMAQDLTLEIGLHRIEFALMNGENDAQLEESWRRTWWSMYTANGMMTAVNPGVQFRLKDVQTDVPLPCENVQYFSGRIPFPSTLQDYDDSAFLPSLVTFSSFTYLIDAIRILGKVFECARLDSTFEYHAVDVVDQFLCNWRLHLPQSKIDIVNNDGHIDEVLFQAHMVNAGSTIMLHRPRSNLGFGRVEGVNICVQPGQVLLPTQTREIHTAKCLTSAENISSLIRLPGNLLYHTPFFTCVVVMASVVHLSYWSFLVPDGQDDIIKQSIRLDVGTLQQYSNTWPIASVVLGQVRGVAHTLFNSKKAMGIHLWSNIDQNDIIRNVIEEGSHVPQQQYAQLIAPMLKS</sequence>
<dbReference type="GO" id="GO:0003677">
    <property type="term" value="F:DNA binding"/>
    <property type="evidence" value="ECO:0007669"/>
    <property type="project" value="InterPro"/>
</dbReference>
<protein>
    <recommendedName>
        <fullName evidence="4">Zn(2)-C6 fungal-type domain-containing protein</fullName>
    </recommendedName>
</protein>
<organism evidence="5 6">
    <name type="scientific">Cochliobolus heterostrophus (strain C5 / ATCC 48332 / race O)</name>
    <name type="common">Southern corn leaf blight fungus</name>
    <name type="synonym">Bipolaris maydis</name>
    <dbReference type="NCBI Taxonomy" id="701091"/>
    <lineage>
        <taxon>Eukaryota</taxon>
        <taxon>Fungi</taxon>
        <taxon>Dikarya</taxon>
        <taxon>Ascomycota</taxon>
        <taxon>Pezizomycotina</taxon>
        <taxon>Dothideomycetes</taxon>
        <taxon>Pleosporomycetidae</taxon>
        <taxon>Pleosporales</taxon>
        <taxon>Pleosporineae</taxon>
        <taxon>Pleosporaceae</taxon>
        <taxon>Bipolaris</taxon>
    </lineage>
</organism>
<dbReference type="PROSITE" id="PS00463">
    <property type="entry name" value="ZN2_CY6_FUNGAL_1"/>
    <property type="match status" value="1"/>
</dbReference>
<gene>
    <name evidence="5" type="ORF">COCHEDRAFT_1034306</name>
</gene>
<evidence type="ECO:0000256" key="3">
    <source>
        <dbReference type="SAM" id="MobiDB-lite"/>
    </source>
</evidence>
<keyword evidence="2" id="KW-0539">Nucleus</keyword>
<evidence type="ECO:0000256" key="2">
    <source>
        <dbReference type="ARBA" id="ARBA00023242"/>
    </source>
</evidence>
<reference evidence="5 6" key="1">
    <citation type="journal article" date="2012" name="PLoS Pathog.">
        <title>Diverse lifestyles and strategies of plant pathogenesis encoded in the genomes of eighteen Dothideomycetes fungi.</title>
        <authorList>
            <person name="Ohm R.A."/>
            <person name="Feau N."/>
            <person name="Henrissat B."/>
            <person name="Schoch C.L."/>
            <person name="Horwitz B.A."/>
            <person name="Barry K.W."/>
            <person name="Condon B.J."/>
            <person name="Copeland A.C."/>
            <person name="Dhillon B."/>
            <person name="Glaser F."/>
            <person name="Hesse C.N."/>
            <person name="Kosti I."/>
            <person name="LaButti K."/>
            <person name="Lindquist E.A."/>
            <person name="Lucas S."/>
            <person name="Salamov A.A."/>
            <person name="Bradshaw R.E."/>
            <person name="Ciuffetti L."/>
            <person name="Hamelin R.C."/>
            <person name="Kema G.H.J."/>
            <person name="Lawrence C."/>
            <person name="Scott J.A."/>
            <person name="Spatafora J.W."/>
            <person name="Turgeon B.G."/>
            <person name="de Wit P.J.G.M."/>
            <person name="Zhong S."/>
            <person name="Goodwin S.B."/>
            <person name="Grigoriev I.V."/>
        </authorList>
    </citation>
    <scope>NUCLEOTIDE SEQUENCE [LARGE SCALE GENOMIC DNA]</scope>
    <source>
        <strain evidence="6">C5 / ATCC 48332 / race O</strain>
    </source>
</reference>
<dbReference type="Proteomes" id="UP000016936">
    <property type="component" value="Unassembled WGS sequence"/>
</dbReference>
<feature type="compositionally biased region" description="Polar residues" evidence="3">
    <location>
        <begin position="104"/>
        <end position="122"/>
    </location>
</feature>
<feature type="domain" description="Zn(2)-C6 fungal-type" evidence="4">
    <location>
        <begin position="154"/>
        <end position="183"/>
    </location>
</feature>
<dbReference type="EMBL" id="KB445583">
    <property type="protein sequence ID" value="EMD87108.1"/>
    <property type="molecule type" value="Genomic_DNA"/>
</dbReference>
<evidence type="ECO:0000256" key="1">
    <source>
        <dbReference type="ARBA" id="ARBA00022723"/>
    </source>
</evidence>
<dbReference type="GO" id="GO:0006351">
    <property type="term" value="P:DNA-templated transcription"/>
    <property type="evidence" value="ECO:0007669"/>
    <property type="project" value="InterPro"/>
</dbReference>
<dbReference type="InterPro" id="IPR007219">
    <property type="entry name" value="XnlR_reg_dom"/>
</dbReference>
<dbReference type="Pfam" id="PF00172">
    <property type="entry name" value="Zn_clus"/>
    <property type="match status" value="1"/>
</dbReference>
<dbReference type="eggNOG" id="ENOG502QVKR">
    <property type="taxonomic scope" value="Eukaryota"/>
</dbReference>
<dbReference type="OMA" id="WDLFIID"/>
<dbReference type="HOGENOM" id="CLU_015502_0_1_1"/>
<evidence type="ECO:0000313" key="5">
    <source>
        <dbReference type="EMBL" id="EMD87108.1"/>
    </source>
</evidence>
<dbReference type="GO" id="GO:0000981">
    <property type="term" value="F:DNA-binding transcription factor activity, RNA polymerase II-specific"/>
    <property type="evidence" value="ECO:0007669"/>
    <property type="project" value="InterPro"/>
</dbReference>
<evidence type="ECO:0000259" key="4">
    <source>
        <dbReference type="PROSITE" id="PS50048"/>
    </source>
</evidence>
<dbReference type="SMART" id="SM00066">
    <property type="entry name" value="GAL4"/>
    <property type="match status" value="1"/>
</dbReference>
<dbReference type="STRING" id="701091.M2UGJ6"/>
<dbReference type="CDD" id="cd00067">
    <property type="entry name" value="GAL4"/>
    <property type="match status" value="1"/>
</dbReference>
<feature type="compositionally biased region" description="Low complexity" evidence="3">
    <location>
        <begin position="123"/>
        <end position="138"/>
    </location>
</feature>
<evidence type="ECO:0000313" key="6">
    <source>
        <dbReference type="Proteomes" id="UP000016936"/>
    </source>
</evidence>
<feature type="compositionally biased region" description="Basic and acidic residues" evidence="3">
    <location>
        <begin position="24"/>
        <end position="41"/>
    </location>
</feature>
<dbReference type="Gene3D" id="4.10.240.10">
    <property type="entry name" value="Zn(2)-C6 fungal-type DNA-binding domain"/>
    <property type="match status" value="1"/>
</dbReference>
<feature type="region of interest" description="Disordered" evidence="3">
    <location>
        <begin position="1"/>
        <end position="65"/>
    </location>
</feature>